<gene>
    <name evidence="2" type="ORF">GY169_20690</name>
</gene>
<evidence type="ECO:0000313" key="3">
    <source>
        <dbReference type="Proteomes" id="UP000503580"/>
    </source>
</evidence>
<feature type="compositionally biased region" description="Basic residues" evidence="1">
    <location>
        <begin position="1166"/>
        <end position="1179"/>
    </location>
</feature>
<proteinExistence type="predicted"/>
<evidence type="ECO:0000313" key="2">
    <source>
        <dbReference type="EMBL" id="QIR29073.1"/>
    </source>
</evidence>
<dbReference type="AlphaFoldDB" id="A0A6G9RS31"/>
<name>A0A6G9RS31_9ENTR</name>
<sequence>MSKFSSYEYSPYETRKILRTRFTSNLTVTNTHSREINEENLVDDILAVDYLSKTDIKDNAYLITSKSDYENTKQPQHIDISFDELISQGWVKLVWGKLRNIGNIRKNIYSVKDDKYSAIKSLLLSLGKKTYTIVADADGENEKTQVFDHGNFSCLSPAWVAARLWEITLNQSQNNADALKKWLSLWSLLDNPPVVSSIAWRKQDAQTLIQTILAELKQEKGFTRWDNCIEVLEREYTLLKELTSHPVYYHVKTPPSTLVGKAIWSESREVEGYFWESFDTYGEMHNLMHLLLLQINNDIHCKVPHYLIEPLIDMSAEYCEMLFSMLLQAKNMPALLVDILFYPPSSALAYLLIAKWPIHTGAWDRKLVETDLQHAREACIDDALSILTRHVSLGSTPPSEMADLYNWLIGNNSEKYIDNLKTVDLTIINFRKALSQLDRNIIFAMISHLLEHHEIAGIYSPEFATLLDLCSTGQLEEKIDAGKILKLYSDSLLKDTIGRSVHRIGSDEANALHKILKSSEDTYEAFLYPFDVTALIKKISEDDNIYSEVDKIAHSLRTHIRILCRALSKSDAQSKTQIVNSLIKYVKSGALLHKEKGRIDAFSPRFDRYISSPSYITMAFDLSIALHLINAEQQNYLVNAICETDEPSMLATLLPIVPFSLRSKITERINELTPEDAGEIYSLTDMQSRIDELLTAGAVTAAEAYMKSERNLKTLGKVRGREILRLQYDLRLMFLKKEWEKIINHPIPADITPHEKDEASDVLAHFRALAFLSCDTPNPIFSRNEFERLFNKQPSISRVTNWLAAELQILIQGDTFELLTGEAYSAGVAAVSKLEAMLSKVTEDNNNETLKCNTALLHLVLGETEKALNILSGFQFIMLQDTASAYKAVSYYRLGRLLEANAALDTAEHIFGITGVLAAARNYIAKGSVALSLPQVILTEDIIKVVSSAILKFKDMNPDNKAEILKQKKNSFAEVLVDHVRAASGSLIALVPTMKQITVDGCEDDLSALFRHFLSGRLEFLGWTVTEQSRGGYSGNLNPGERDLTISWGNTELSVIEAVICSKPLTQDTQKADLLSHFQKLLGYTHSRVMFHITYAYIEDKTGILEFLKTSAKEHSPDGFNFMGLEDIPHTDSRPPGFIASYRGDFEIFQVVFLILNMGQQRQKRAAKTAAATKRRKAPKKIEAK</sequence>
<dbReference type="RefSeq" id="WP_167576992.1">
    <property type="nucleotide sequence ID" value="NZ_CP050321.1"/>
</dbReference>
<evidence type="ECO:0000256" key="1">
    <source>
        <dbReference type="SAM" id="MobiDB-lite"/>
    </source>
</evidence>
<protein>
    <submittedName>
        <fullName evidence="2">Uncharacterized protein</fullName>
    </submittedName>
</protein>
<organism evidence="2 3">
    <name type="scientific">Kluyvera genomosp. 3</name>
    <dbReference type="NCBI Taxonomy" id="2774055"/>
    <lineage>
        <taxon>Bacteria</taxon>
        <taxon>Pseudomonadati</taxon>
        <taxon>Pseudomonadota</taxon>
        <taxon>Gammaproteobacteria</taxon>
        <taxon>Enterobacterales</taxon>
        <taxon>Enterobacteriaceae</taxon>
        <taxon>Kluyvera</taxon>
    </lineage>
</organism>
<accession>A0A6G9RS31</accession>
<keyword evidence="3" id="KW-1185">Reference proteome</keyword>
<dbReference type="KEGG" id="kgn:GY169_20690"/>
<reference evidence="2 3" key="1">
    <citation type="submission" date="2020-02" db="EMBL/GenBank/DDBJ databases">
        <title>Whole genome PO2S7.</title>
        <authorList>
            <person name="Singha K.M."/>
        </authorList>
    </citation>
    <scope>NUCLEOTIDE SEQUENCE [LARGE SCALE GENOMIC DNA]</scope>
    <source>
        <strain evidence="2 3">PO2S7</strain>
    </source>
</reference>
<feature type="region of interest" description="Disordered" evidence="1">
    <location>
        <begin position="1166"/>
        <end position="1185"/>
    </location>
</feature>
<dbReference type="Proteomes" id="UP000503580">
    <property type="component" value="Chromosome"/>
</dbReference>
<dbReference type="EMBL" id="CP050321">
    <property type="protein sequence ID" value="QIR29073.1"/>
    <property type="molecule type" value="Genomic_DNA"/>
</dbReference>